<feature type="compositionally biased region" description="Polar residues" evidence="4">
    <location>
        <begin position="691"/>
        <end position="702"/>
    </location>
</feature>
<dbReference type="Pfam" id="PF02862">
    <property type="entry name" value="DDHD"/>
    <property type="match status" value="2"/>
</dbReference>
<dbReference type="Proteomes" id="UP001159405">
    <property type="component" value="Unassembled WGS sequence"/>
</dbReference>
<feature type="region of interest" description="Disordered" evidence="4">
    <location>
        <begin position="434"/>
        <end position="459"/>
    </location>
</feature>
<evidence type="ECO:0000259" key="5">
    <source>
        <dbReference type="PROSITE" id="PS51043"/>
    </source>
</evidence>
<evidence type="ECO:0000256" key="4">
    <source>
        <dbReference type="SAM" id="MobiDB-lite"/>
    </source>
</evidence>
<evidence type="ECO:0000256" key="2">
    <source>
        <dbReference type="ARBA" id="ARBA00022553"/>
    </source>
</evidence>
<name>A0ABN8NIB9_9CNID</name>
<dbReference type="InterPro" id="IPR004177">
    <property type="entry name" value="DDHD_dom"/>
</dbReference>
<dbReference type="CDD" id="cd08889">
    <property type="entry name" value="SRPBCC_PITPNM1-2_like"/>
    <property type="match status" value="1"/>
</dbReference>
<evidence type="ECO:0000313" key="6">
    <source>
        <dbReference type="EMBL" id="CAH3110666.1"/>
    </source>
</evidence>
<dbReference type="InterPro" id="IPR023393">
    <property type="entry name" value="START-like_dom_sf"/>
</dbReference>
<dbReference type="Pfam" id="PF24695">
    <property type="entry name" value="PITM1-3"/>
    <property type="match status" value="1"/>
</dbReference>
<dbReference type="InterPro" id="IPR031315">
    <property type="entry name" value="LNS2/PITP"/>
</dbReference>
<keyword evidence="7" id="KW-1185">Reference proteome</keyword>
<evidence type="ECO:0000313" key="7">
    <source>
        <dbReference type="Proteomes" id="UP001159405"/>
    </source>
</evidence>
<feature type="compositionally biased region" description="Polar residues" evidence="4">
    <location>
        <begin position="671"/>
        <end position="681"/>
    </location>
</feature>
<accession>A0ABN8NIB9</accession>
<dbReference type="SMART" id="SM00775">
    <property type="entry name" value="LNS2"/>
    <property type="match status" value="1"/>
</dbReference>
<dbReference type="Gene3D" id="3.30.530.20">
    <property type="match status" value="1"/>
</dbReference>
<protein>
    <recommendedName>
        <fullName evidence="5">DDHD domain-containing protein</fullName>
    </recommendedName>
</protein>
<evidence type="ECO:0000256" key="1">
    <source>
        <dbReference type="ARBA" id="ARBA00010316"/>
    </source>
</evidence>
<dbReference type="SMART" id="SM01127">
    <property type="entry name" value="DDHD"/>
    <property type="match status" value="1"/>
</dbReference>
<comment type="caution">
    <text evidence="6">The sequence shown here is derived from an EMBL/GenBank/DDBJ whole genome shotgun (WGS) entry which is preliminary data.</text>
</comment>
<keyword evidence="2" id="KW-0597">Phosphoprotein</keyword>
<dbReference type="InterPro" id="IPR001666">
    <property type="entry name" value="PI_transfer"/>
</dbReference>
<gene>
    <name evidence="6" type="ORF">PLOB_00019642</name>
</gene>
<dbReference type="PANTHER" id="PTHR10658">
    <property type="entry name" value="PHOSPHATIDYLINOSITOL TRANSFER PROTEIN"/>
    <property type="match status" value="1"/>
</dbReference>
<dbReference type="InterPro" id="IPR036412">
    <property type="entry name" value="HAD-like_sf"/>
</dbReference>
<sequence length="1337" mass="149043">MLIKEYRIPLPMSVEEYRIAQLYMIQKKSRLDSVGEGSGVEILENIPYTDGPGGSGQYTKKIYHIGSHLPGWLKAILPKAALRVEEEAWNAYPYTKMRTTCPFVEKFFVDVETYYYPDAGQQENVFNLSAVDLQSREVDIIDPIKDAVSTSDYREEEDPLLYISSKTGRGPLKENWLEHYRVENPPSDVMCAYKLIKVEFRYWGMQNKIEHFIHSGLRRPMLMGHRQAWVWQDEWYGLTIEDIRKLEEETQRILARKMGTLSETNKVNSCLSLDHDSDQEIGFASDKGRGSVVYVQDNNNSTKLDLISKTSLDDSEGSISPSPVAITVEKFGYDEENPSQILHEKLSMKISQGLECNGFGQKERSPSFDSSSARGLSRAEMLMGWRMSTIETVESDSGEEEFFDAQEDLEDNLDSNLLSIRHVELSNSFKSLELDTDSSRGSRESLDSVASSLNDEQSLDKSPRLLRKETLSKKVSDTSTCSLPASSITSLILIIHGGTQIDTGLDPTSRAMDFKLLQDAFEAVINSHYKGAVGRIALRLVECPAICSKALNLLSQLCPYSESDSDAASVNSGFTPVSSSFPLSAISLMVSSSPFYVDAVNSMVAATNMAYRDFLKSEEGQGFRGEVCVLGDCMGALLAYDALISNENTLSKRTQSFFSNTAMLSPLAATTAGNNGETNGSVVKKPRRTSSHTPPSKSLEVSHNLRLSLSSGNIRENVDPNSDEIMRAPPVEELEDTVLESPNQLSRAERLQKFSFETSLSMDSVDHAMFDFEVSKFFAFGSPIGLVLAYRRFMHGEDRTAVPPKPACNQVYNLFHPFDPSASRIEPLITPQFAQIPAVSVPRYHRFPLGDGQSHLLNKVFADNPELFVSPPGNFRSQSRPGLVQRDSNLSTVSLVSSDSSDSPRGGTEFDAAVANWWGTRRVDFALYCPEGLQQFPTAVLSPLFHVSYWESSDVAAFVVRQILHGELDSVSVSSPSRRCQTFSPAEPREKWLKRRTAMKIKNLSANHRANDRVTLEGQDQTISARFMYGPLDMVSLSGEKVNIYVMTQPPSGEYVLFDTILTGSGGKLSCSIPEDKKLPVGIYPIKLVVKGDHTWVDSNLAVLPPKTEAVVFSIDGSFTASVSIRGKDPKVRAGAVDVVRHWQELGFLIVYVTSRLDFQKTKVMSWLAEHNFPYGLVSFGNGITKDLQKHKTEFLRYLVNDCQVLIHAAYGSVKDISVYTSIGVQSHQIYTVGKHHPRKYASQAQFLKDGYAAHLTFLSNQPISRPAVGNSRLIIRRGCFGLQSRTTKARHKIKRSISDKPSNDSDIESSTLSGFFNYSSFRHTKGRSMNKFDQDY</sequence>
<feature type="compositionally biased region" description="Basic and acidic residues" evidence="4">
    <location>
        <begin position="437"/>
        <end position="446"/>
    </location>
</feature>
<dbReference type="EMBL" id="CALNXK010000023">
    <property type="protein sequence ID" value="CAH3110666.1"/>
    <property type="molecule type" value="Genomic_DNA"/>
</dbReference>
<keyword evidence="3" id="KW-0106">Calcium</keyword>
<feature type="region of interest" description="Disordered" evidence="4">
    <location>
        <begin position="669"/>
        <end position="702"/>
    </location>
</feature>
<dbReference type="PROSITE" id="PS51043">
    <property type="entry name" value="DDHD"/>
    <property type="match status" value="1"/>
</dbReference>
<dbReference type="PANTHER" id="PTHR10658:SF81">
    <property type="entry name" value="PROTEIN RETINAL DEGENERATION B"/>
    <property type="match status" value="1"/>
</dbReference>
<proteinExistence type="inferred from homology"/>
<reference evidence="6 7" key="1">
    <citation type="submission" date="2022-05" db="EMBL/GenBank/DDBJ databases">
        <authorList>
            <consortium name="Genoscope - CEA"/>
            <person name="William W."/>
        </authorList>
    </citation>
    <scope>NUCLEOTIDE SEQUENCE [LARGE SCALE GENOMIC DNA]</scope>
</reference>
<dbReference type="SUPFAM" id="SSF56784">
    <property type="entry name" value="HAD-like"/>
    <property type="match status" value="1"/>
</dbReference>
<dbReference type="Pfam" id="PF24694">
    <property type="entry name" value="LNS2_PITM1-3"/>
    <property type="match status" value="1"/>
</dbReference>
<organism evidence="6 7">
    <name type="scientific">Porites lobata</name>
    <dbReference type="NCBI Taxonomy" id="104759"/>
    <lineage>
        <taxon>Eukaryota</taxon>
        <taxon>Metazoa</taxon>
        <taxon>Cnidaria</taxon>
        <taxon>Anthozoa</taxon>
        <taxon>Hexacorallia</taxon>
        <taxon>Scleractinia</taxon>
        <taxon>Fungiina</taxon>
        <taxon>Poritidae</taxon>
        <taxon>Porites</taxon>
    </lineage>
</organism>
<dbReference type="SUPFAM" id="SSF55961">
    <property type="entry name" value="Bet v1-like"/>
    <property type="match status" value="1"/>
</dbReference>
<feature type="domain" description="DDHD" evidence="5">
    <location>
        <begin position="770"/>
        <end position="965"/>
    </location>
</feature>
<dbReference type="PRINTS" id="PR00391">
    <property type="entry name" value="PITRANSFER"/>
</dbReference>
<comment type="similarity">
    <text evidence="1">Belongs to the PtdIns transfer protein family. PI transfer class IIA subfamily.</text>
</comment>
<evidence type="ECO:0000256" key="3">
    <source>
        <dbReference type="ARBA" id="ARBA00022837"/>
    </source>
</evidence>
<dbReference type="InterPro" id="IPR055261">
    <property type="entry name" value="PI_transfer_N"/>
</dbReference>
<dbReference type="Pfam" id="PF02121">
    <property type="entry name" value="IP_trans"/>
    <property type="match status" value="1"/>
</dbReference>